<dbReference type="CDD" id="cd00413">
    <property type="entry name" value="Glyco_hydrolase_16"/>
    <property type="match status" value="1"/>
</dbReference>
<evidence type="ECO:0000259" key="2">
    <source>
        <dbReference type="PROSITE" id="PS51762"/>
    </source>
</evidence>
<dbReference type="EMBL" id="UIDG01000097">
    <property type="protein sequence ID" value="SUS05303.1"/>
    <property type="molecule type" value="Genomic_DNA"/>
</dbReference>
<evidence type="ECO:0000256" key="1">
    <source>
        <dbReference type="ARBA" id="ARBA00006865"/>
    </source>
</evidence>
<dbReference type="Pfam" id="PF00722">
    <property type="entry name" value="Glyco_hydro_16"/>
    <property type="match status" value="1"/>
</dbReference>
<reference evidence="3" key="1">
    <citation type="submission" date="2018-07" db="EMBL/GenBank/DDBJ databases">
        <authorList>
            <person name="Quirk P.G."/>
            <person name="Krulwich T.A."/>
        </authorList>
    </citation>
    <scope>NUCLEOTIDE SEQUENCE</scope>
</reference>
<name>A0A380TBH0_9ZZZZ</name>
<dbReference type="PANTHER" id="PTHR10963:SF55">
    <property type="entry name" value="GLYCOSIDE HYDROLASE FAMILY 16 PROTEIN"/>
    <property type="match status" value="1"/>
</dbReference>
<dbReference type="InterPro" id="IPR000757">
    <property type="entry name" value="Beta-glucanase-like"/>
</dbReference>
<dbReference type="AlphaFoldDB" id="A0A380TBH0"/>
<dbReference type="InterPro" id="IPR013320">
    <property type="entry name" value="ConA-like_dom_sf"/>
</dbReference>
<dbReference type="PROSITE" id="PS51762">
    <property type="entry name" value="GH16_2"/>
    <property type="match status" value="1"/>
</dbReference>
<dbReference type="GO" id="GO:0004553">
    <property type="term" value="F:hydrolase activity, hydrolyzing O-glycosyl compounds"/>
    <property type="evidence" value="ECO:0007669"/>
    <property type="project" value="InterPro"/>
</dbReference>
<comment type="similarity">
    <text evidence="1">Belongs to the glycosyl hydrolase 16 family.</text>
</comment>
<dbReference type="SUPFAM" id="SSF49899">
    <property type="entry name" value="Concanavalin A-like lectins/glucanases"/>
    <property type="match status" value="1"/>
</dbReference>
<protein>
    <recommendedName>
        <fullName evidence="2">GH16 domain-containing protein</fullName>
    </recommendedName>
</protein>
<dbReference type="GO" id="GO:0005975">
    <property type="term" value="P:carbohydrate metabolic process"/>
    <property type="evidence" value="ECO:0007669"/>
    <property type="project" value="InterPro"/>
</dbReference>
<organism evidence="3">
    <name type="scientific">metagenome</name>
    <dbReference type="NCBI Taxonomy" id="256318"/>
    <lineage>
        <taxon>unclassified sequences</taxon>
        <taxon>metagenomes</taxon>
    </lineage>
</organism>
<proteinExistence type="inferred from homology"/>
<sequence length="304" mass="33567">MRATRMTMVRLAGAATLALGAFVAARTFAHAAPPLLDLSGYRLVWADEFDGPAAARPRPHWFFFDGWGKGKWRDAVYTQEDASLDGKGHLALRARLDGGVLKTSFLQTYDWKVPQQQWTTFGPGSGKYIEARVKLDGLEAGGLWFAFWLFDPSDAYDGNPATGSEIDVVEYLVSAGKPTSWTKNLPQGTLNHFHVANHWGKEAGQSGTKLIDASAHGVNLRDGGFHSFGVAWQADRLIYYLDHQPVWETRNGVSTSDEHALMLSIEYDQGPGDAWGLDENILDHAAKLPDTALIDHVRVYARKP</sequence>
<dbReference type="InterPro" id="IPR050546">
    <property type="entry name" value="Glycosyl_Hydrlase_16"/>
</dbReference>
<gene>
    <name evidence="3" type="ORF">DF3PB_1860002</name>
</gene>
<feature type="domain" description="GH16" evidence="2">
    <location>
        <begin position="26"/>
        <end position="304"/>
    </location>
</feature>
<accession>A0A380TBH0</accession>
<dbReference type="Gene3D" id="2.60.120.200">
    <property type="match status" value="1"/>
</dbReference>
<dbReference type="PANTHER" id="PTHR10963">
    <property type="entry name" value="GLYCOSYL HYDROLASE-RELATED"/>
    <property type="match status" value="1"/>
</dbReference>
<evidence type="ECO:0000313" key="3">
    <source>
        <dbReference type="EMBL" id="SUS05303.1"/>
    </source>
</evidence>